<dbReference type="CDD" id="cd00067">
    <property type="entry name" value="GAL4"/>
    <property type="match status" value="1"/>
</dbReference>
<dbReference type="RefSeq" id="XP_041553325.1">
    <property type="nucleotide sequence ID" value="XM_041700328.1"/>
</dbReference>
<reference evidence="9" key="1">
    <citation type="submission" date="2021-01" db="EMBL/GenBank/DDBJ databases">
        <authorList>
            <consortium name="Aspergillus puulaauensis MK2 genome sequencing consortium"/>
            <person name="Kazuki M."/>
            <person name="Futagami T."/>
        </authorList>
    </citation>
    <scope>NUCLEOTIDE SEQUENCE</scope>
    <source>
        <strain evidence="9">MK2</strain>
    </source>
</reference>
<dbReference type="InterPro" id="IPR051711">
    <property type="entry name" value="Stress_Response_Reg"/>
</dbReference>
<dbReference type="PROSITE" id="PS00463">
    <property type="entry name" value="ZN2_CY6_FUNGAL_1"/>
    <property type="match status" value="1"/>
</dbReference>
<dbReference type="PROSITE" id="PS50048">
    <property type="entry name" value="ZN2_CY6_FUNGAL_2"/>
    <property type="match status" value="1"/>
</dbReference>
<dbReference type="InterPro" id="IPR001138">
    <property type="entry name" value="Zn2Cys6_DnaBD"/>
</dbReference>
<dbReference type="GO" id="GO:0008270">
    <property type="term" value="F:zinc ion binding"/>
    <property type="evidence" value="ECO:0007669"/>
    <property type="project" value="InterPro"/>
</dbReference>
<dbReference type="Pfam" id="PF04082">
    <property type="entry name" value="Fungal_trans"/>
    <property type="match status" value="1"/>
</dbReference>
<feature type="compositionally biased region" description="Basic and acidic residues" evidence="7">
    <location>
        <begin position="68"/>
        <end position="94"/>
    </location>
</feature>
<evidence type="ECO:0000313" key="10">
    <source>
        <dbReference type="Proteomes" id="UP000654913"/>
    </source>
</evidence>
<dbReference type="SUPFAM" id="SSF57701">
    <property type="entry name" value="Zn2/Cys6 DNA-binding domain"/>
    <property type="match status" value="1"/>
</dbReference>
<reference evidence="9" key="2">
    <citation type="submission" date="2021-02" db="EMBL/GenBank/DDBJ databases">
        <title>Aspergillus puulaauensis MK2 genome sequence.</title>
        <authorList>
            <person name="Futagami T."/>
            <person name="Mori K."/>
            <person name="Kadooka C."/>
            <person name="Tanaka T."/>
        </authorList>
    </citation>
    <scope>NUCLEOTIDE SEQUENCE</scope>
    <source>
        <strain evidence="9">MK2</strain>
    </source>
</reference>
<dbReference type="GO" id="GO:0005634">
    <property type="term" value="C:nucleus"/>
    <property type="evidence" value="ECO:0007669"/>
    <property type="project" value="UniProtKB-SubCell"/>
</dbReference>
<dbReference type="OrthoDB" id="3266505at2759"/>
<dbReference type="KEGG" id="apuu:APUU_21563S"/>
<keyword evidence="5" id="KW-0804">Transcription</keyword>
<dbReference type="SMART" id="SM00906">
    <property type="entry name" value="Fungal_trans"/>
    <property type="match status" value="1"/>
</dbReference>
<dbReference type="GO" id="GO:0043565">
    <property type="term" value="F:sequence-specific DNA binding"/>
    <property type="evidence" value="ECO:0007669"/>
    <property type="project" value="TreeGrafter"/>
</dbReference>
<keyword evidence="2" id="KW-0479">Metal-binding</keyword>
<accession>A0A7R8AJH3</accession>
<gene>
    <name evidence="9" type="ORF">APUU_21563S</name>
</gene>
<organism evidence="9 10">
    <name type="scientific">Aspergillus puulaauensis</name>
    <dbReference type="NCBI Taxonomy" id="1220207"/>
    <lineage>
        <taxon>Eukaryota</taxon>
        <taxon>Fungi</taxon>
        <taxon>Dikarya</taxon>
        <taxon>Ascomycota</taxon>
        <taxon>Pezizomycotina</taxon>
        <taxon>Eurotiomycetes</taxon>
        <taxon>Eurotiomycetidae</taxon>
        <taxon>Eurotiales</taxon>
        <taxon>Aspergillaceae</taxon>
        <taxon>Aspergillus</taxon>
    </lineage>
</organism>
<dbReference type="Gene3D" id="4.10.240.10">
    <property type="entry name" value="Zn(2)-C6 fungal-type DNA-binding domain"/>
    <property type="match status" value="1"/>
</dbReference>
<dbReference type="PANTHER" id="PTHR47540:SF6">
    <property type="entry name" value="ZN(II)2CYS6 TRANSCRIPTION FACTOR (EUROFUNG)"/>
    <property type="match status" value="1"/>
</dbReference>
<evidence type="ECO:0000259" key="8">
    <source>
        <dbReference type="PROSITE" id="PS50048"/>
    </source>
</evidence>
<dbReference type="InterPro" id="IPR007219">
    <property type="entry name" value="XnlR_reg_dom"/>
</dbReference>
<dbReference type="CDD" id="cd12148">
    <property type="entry name" value="fungal_TF_MHR"/>
    <property type="match status" value="1"/>
</dbReference>
<keyword evidence="3" id="KW-0805">Transcription regulation</keyword>
<protein>
    <recommendedName>
        <fullName evidence="8">Zn(2)-C6 fungal-type domain-containing protein</fullName>
    </recommendedName>
</protein>
<sequence length="648" mass="72913">MRRFKGRSANACHYCRTQKVKCSGERPCTRCQSSNRDCIFAAKDRLIKVPENYVRTLQNEVNQLRQSSRADGDTPTRGNTERQSPHDGNPERLIENSTTEYFVSKLKGACSGTEPVQSHENAIPETPASASRNGLSHNHPQHSISKYTYVPLDYDSSAKVAVKLPPYSYALYLLNQFEAFIGSDYHWYHRQHFHDKMEATYNSPHKQSVDKAWICCFSVVLALGESYTCRVAPSFTIDETTASNTNTQISPEAGQVVAPPGIELFKQGLLLLKLSYEEPTIEQIEALNLIAFYSYSLNRRRTAYAYAGMALRLAKVMGLSTTPDPRDIEPVEVEHRKRVWWTAICMDLMTCTELSIAPTDGFDDDRVGFPDNSSLSSMDASEAFSDPQHLTAQVKLHRIKYRVIERISELRSGDADETHRLLAPCLEALRYWRQEFHASLEYAEDGGFAESTLARPEMRTIASVLMRYNQCYILLLRPLLLKQLSSLVREQAPLASRSSDLVSLNAECLRAARDNSFIQIALHKCHKIAKFGFWESLHIFSSLTILIISNFIIERSPTSFPSTETKSSYQAVRDLLGEMAQAGNLASRDHEQMIRDIEGLFTTGPTGSTGPTTDDIGDLAAWNDLLDFGNTGFDTAIFESFPSSLEHF</sequence>
<proteinExistence type="predicted"/>
<dbReference type="GO" id="GO:0045944">
    <property type="term" value="P:positive regulation of transcription by RNA polymerase II"/>
    <property type="evidence" value="ECO:0007669"/>
    <property type="project" value="TreeGrafter"/>
</dbReference>
<dbReference type="PANTHER" id="PTHR47540">
    <property type="entry name" value="THIAMINE REPRESSIBLE GENES REGULATORY PROTEIN THI5"/>
    <property type="match status" value="1"/>
</dbReference>
<dbReference type="Pfam" id="PF00172">
    <property type="entry name" value="Zn_clus"/>
    <property type="match status" value="1"/>
</dbReference>
<evidence type="ECO:0000313" key="9">
    <source>
        <dbReference type="EMBL" id="BCS21131.1"/>
    </source>
</evidence>
<dbReference type="InterPro" id="IPR036864">
    <property type="entry name" value="Zn2-C6_fun-type_DNA-bd_sf"/>
</dbReference>
<comment type="subcellular location">
    <subcellularLocation>
        <location evidence="1">Nucleus</location>
    </subcellularLocation>
</comment>
<dbReference type="GO" id="GO:0000981">
    <property type="term" value="F:DNA-binding transcription factor activity, RNA polymerase II-specific"/>
    <property type="evidence" value="ECO:0007669"/>
    <property type="project" value="InterPro"/>
</dbReference>
<dbReference type="EMBL" id="AP024444">
    <property type="protein sequence ID" value="BCS21131.1"/>
    <property type="molecule type" value="Genomic_DNA"/>
</dbReference>
<evidence type="ECO:0000256" key="4">
    <source>
        <dbReference type="ARBA" id="ARBA00023125"/>
    </source>
</evidence>
<evidence type="ECO:0000256" key="7">
    <source>
        <dbReference type="SAM" id="MobiDB-lite"/>
    </source>
</evidence>
<evidence type="ECO:0000256" key="3">
    <source>
        <dbReference type="ARBA" id="ARBA00023015"/>
    </source>
</evidence>
<dbReference type="Proteomes" id="UP000654913">
    <property type="component" value="Chromosome 2"/>
</dbReference>
<keyword evidence="10" id="KW-1185">Reference proteome</keyword>
<dbReference type="SMART" id="SM00066">
    <property type="entry name" value="GAL4"/>
    <property type="match status" value="1"/>
</dbReference>
<evidence type="ECO:0000256" key="5">
    <source>
        <dbReference type="ARBA" id="ARBA00023163"/>
    </source>
</evidence>
<dbReference type="GO" id="GO:0006351">
    <property type="term" value="P:DNA-templated transcription"/>
    <property type="evidence" value="ECO:0007669"/>
    <property type="project" value="InterPro"/>
</dbReference>
<feature type="region of interest" description="Disordered" evidence="7">
    <location>
        <begin position="112"/>
        <end position="140"/>
    </location>
</feature>
<evidence type="ECO:0000256" key="1">
    <source>
        <dbReference type="ARBA" id="ARBA00004123"/>
    </source>
</evidence>
<feature type="compositionally biased region" description="Polar residues" evidence="7">
    <location>
        <begin position="128"/>
        <end position="140"/>
    </location>
</feature>
<keyword evidence="6" id="KW-0539">Nucleus</keyword>
<evidence type="ECO:0000256" key="6">
    <source>
        <dbReference type="ARBA" id="ARBA00023242"/>
    </source>
</evidence>
<keyword evidence="4" id="KW-0238">DNA-binding</keyword>
<feature type="region of interest" description="Disordered" evidence="7">
    <location>
        <begin position="60"/>
        <end position="95"/>
    </location>
</feature>
<feature type="domain" description="Zn(2)-C6 fungal-type" evidence="8">
    <location>
        <begin position="11"/>
        <end position="40"/>
    </location>
</feature>
<dbReference type="GeneID" id="64971136"/>
<dbReference type="AlphaFoldDB" id="A0A7R8AJH3"/>
<evidence type="ECO:0000256" key="2">
    <source>
        <dbReference type="ARBA" id="ARBA00022723"/>
    </source>
</evidence>
<name>A0A7R8AJH3_9EURO</name>